<keyword evidence="3" id="KW-1003">Cell membrane</keyword>
<dbReference type="OrthoDB" id="9771863at2"/>
<evidence type="ECO:0000313" key="10">
    <source>
        <dbReference type="EMBL" id="TYS17106.1"/>
    </source>
</evidence>
<name>A0A5D4NUU7_9BACI</name>
<evidence type="ECO:0000256" key="5">
    <source>
        <dbReference type="ARBA" id="ARBA00022741"/>
    </source>
</evidence>
<comment type="subcellular location">
    <subcellularLocation>
        <location evidence="1">Cell membrane</location>
        <topology evidence="1">Peripheral membrane protein</topology>
    </subcellularLocation>
</comment>
<dbReference type="GO" id="GO:0005524">
    <property type="term" value="F:ATP binding"/>
    <property type="evidence" value="ECO:0007669"/>
    <property type="project" value="UniProtKB-KW"/>
</dbReference>
<dbReference type="InterPro" id="IPR050107">
    <property type="entry name" value="ABC_carbohydrate_import_ATPase"/>
</dbReference>
<comment type="caution">
    <text evidence="10">The sequence shown here is derived from an EMBL/GenBank/DDBJ whole genome shotgun (WGS) entry which is preliminary data.</text>
</comment>
<dbReference type="PROSITE" id="PS00211">
    <property type="entry name" value="ABC_TRANSPORTER_1"/>
    <property type="match status" value="1"/>
</dbReference>
<dbReference type="AlphaFoldDB" id="A0A5D4NUU7"/>
<organism evidence="10 11">
    <name type="scientific">Rossellomorea vietnamensis</name>
    <dbReference type="NCBI Taxonomy" id="218284"/>
    <lineage>
        <taxon>Bacteria</taxon>
        <taxon>Bacillati</taxon>
        <taxon>Bacillota</taxon>
        <taxon>Bacilli</taxon>
        <taxon>Bacillales</taxon>
        <taxon>Bacillaceae</taxon>
        <taxon>Rossellomorea</taxon>
    </lineage>
</organism>
<dbReference type="SUPFAM" id="SSF52540">
    <property type="entry name" value="P-loop containing nucleoside triphosphate hydrolases"/>
    <property type="match status" value="2"/>
</dbReference>
<dbReference type="EMBL" id="VTEI01000004">
    <property type="protein sequence ID" value="TYS17106.1"/>
    <property type="molecule type" value="Genomic_DNA"/>
</dbReference>
<dbReference type="InterPro" id="IPR003593">
    <property type="entry name" value="AAA+_ATPase"/>
</dbReference>
<evidence type="ECO:0000256" key="7">
    <source>
        <dbReference type="ARBA" id="ARBA00022967"/>
    </source>
</evidence>
<keyword evidence="4" id="KW-0677">Repeat</keyword>
<gene>
    <name evidence="10" type="ORF">FZC78_10855</name>
</gene>
<evidence type="ECO:0000256" key="8">
    <source>
        <dbReference type="ARBA" id="ARBA00023136"/>
    </source>
</evidence>
<dbReference type="FunFam" id="3.40.50.300:FF:000127">
    <property type="entry name" value="Ribose import ATP-binding protein RbsA"/>
    <property type="match status" value="1"/>
</dbReference>
<accession>A0A5D4NUU7</accession>
<dbReference type="RefSeq" id="WP_148939721.1">
    <property type="nucleotide sequence ID" value="NZ_VTEI01000004.1"/>
</dbReference>
<evidence type="ECO:0000256" key="6">
    <source>
        <dbReference type="ARBA" id="ARBA00022840"/>
    </source>
</evidence>
<evidence type="ECO:0000259" key="9">
    <source>
        <dbReference type="PROSITE" id="PS50893"/>
    </source>
</evidence>
<evidence type="ECO:0000313" key="11">
    <source>
        <dbReference type="Proteomes" id="UP000322267"/>
    </source>
</evidence>
<protein>
    <submittedName>
        <fullName evidence="10">Sugar ABC transporter ATP-binding protein</fullName>
    </submittedName>
</protein>
<dbReference type="GO" id="GO:0016887">
    <property type="term" value="F:ATP hydrolysis activity"/>
    <property type="evidence" value="ECO:0007669"/>
    <property type="project" value="InterPro"/>
</dbReference>
<dbReference type="Pfam" id="PF00005">
    <property type="entry name" value="ABC_tran"/>
    <property type="match status" value="2"/>
</dbReference>
<dbReference type="PROSITE" id="PS50893">
    <property type="entry name" value="ABC_TRANSPORTER_2"/>
    <property type="match status" value="2"/>
</dbReference>
<dbReference type="PANTHER" id="PTHR43790:SF9">
    <property type="entry name" value="GALACTOFURANOSE TRANSPORTER ATP-BINDING PROTEIN YTFR"/>
    <property type="match status" value="1"/>
</dbReference>
<reference evidence="10 11" key="1">
    <citation type="submission" date="2019-08" db="EMBL/GenBank/DDBJ databases">
        <title>Bacillus genomes from the desert of Cuatro Cienegas, Coahuila.</title>
        <authorList>
            <person name="Olmedo-Alvarez G."/>
        </authorList>
    </citation>
    <scope>NUCLEOTIDE SEQUENCE [LARGE SCALE GENOMIC DNA]</scope>
    <source>
        <strain evidence="10 11">CH34_1T</strain>
    </source>
</reference>
<evidence type="ECO:0000256" key="4">
    <source>
        <dbReference type="ARBA" id="ARBA00022737"/>
    </source>
</evidence>
<dbReference type="Gene3D" id="3.40.50.300">
    <property type="entry name" value="P-loop containing nucleotide triphosphate hydrolases"/>
    <property type="match status" value="2"/>
</dbReference>
<feature type="domain" description="ABC transporter" evidence="9">
    <location>
        <begin position="255"/>
        <end position="498"/>
    </location>
</feature>
<evidence type="ECO:0000256" key="1">
    <source>
        <dbReference type="ARBA" id="ARBA00004202"/>
    </source>
</evidence>
<dbReference type="SMART" id="SM00382">
    <property type="entry name" value="AAA"/>
    <property type="match status" value="2"/>
</dbReference>
<dbReference type="InterPro" id="IPR017871">
    <property type="entry name" value="ABC_transporter-like_CS"/>
</dbReference>
<keyword evidence="5" id="KW-0547">Nucleotide-binding</keyword>
<dbReference type="InterPro" id="IPR027417">
    <property type="entry name" value="P-loop_NTPase"/>
</dbReference>
<sequence length="511" mass="55445">MVASLLEMRNISKSFGAVKALKGAGLHLSSGEVHALLGANGAGKSTLIKILSGAYSHDEGDIYLDGKPVSISSPKEAKDLGIHCVYQEVDTALVPQLTVAENILLDSFAGGSGFFVSKKKLRRKAEEILALLNEEQILVDQYVSQLTLAQKQMVLIARGLVKEADIIILDEPTAPLSIEETKYLFNMVRKLKTRGVGIIFISHRLPEVFEISDRITVMRDGATIGTVKTTEASHKQIVEAMLGKDLVITEKQKTVPGKKLLEVDGISDGGLVKNANLSVSRGEIVGVAGLVGAGKTELSRILFGLTKTESGVITMNGKRVPFKSPADAIRAGVVLIPEERRKEGLFINESIQHNLTFPHIKSFSSFLFMNRKLEKMHAEKIIKDFGVKTGGSTDPVLHLSGGNQQKVAIGKWTGADSDLYLFDEPTKGVDIGAKKEIFDLIQSLADQGKGILYLTSEISEILTVSDRILVMYDGMIVKELSREEASQEKILLYASGGKEESDEQPSVSVCI</sequence>
<evidence type="ECO:0000256" key="2">
    <source>
        <dbReference type="ARBA" id="ARBA00022448"/>
    </source>
</evidence>
<keyword evidence="7" id="KW-1278">Translocase</keyword>
<keyword evidence="6 10" id="KW-0067">ATP-binding</keyword>
<dbReference type="PANTHER" id="PTHR43790">
    <property type="entry name" value="CARBOHYDRATE TRANSPORT ATP-BINDING PROTEIN MG119-RELATED"/>
    <property type="match status" value="1"/>
</dbReference>
<dbReference type="CDD" id="cd03215">
    <property type="entry name" value="ABC_Carb_Monos_II"/>
    <property type="match status" value="1"/>
</dbReference>
<proteinExistence type="predicted"/>
<dbReference type="Proteomes" id="UP000322267">
    <property type="component" value="Unassembled WGS sequence"/>
</dbReference>
<evidence type="ECO:0000256" key="3">
    <source>
        <dbReference type="ARBA" id="ARBA00022475"/>
    </source>
</evidence>
<dbReference type="CDD" id="cd03216">
    <property type="entry name" value="ABC_Carb_Monos_I"/>
    <property type="match status" value="1"/>
</dbReference>
<feature type="domain" description="ABC transporter" evidence="9">
    <location>
        <begin position="6"/>
        <end position="245"/>
    </location>
</feature>
<dbReference type="InterPro" id="IPR003439">
    <property type="entry name" value="ABC_transporter-like_ATP-bd"/>
</dbReference>
<keyword evidence="2" id="KW-0813">Transport</keyword>
<dbReference type="GO" id="GO:0005886">
    <property type="term" value="C:plasma membrane"/>
    <property type="evidence" value="ECO:0007669"/>
    <property type="project" value="UniProtKB-SubCell"/>
</dbReference>
<keyword evidence="8" id="KW-0472">Membrane</keyword>